<evidence type="ECO:0000256" key="1">
    <source>
        <dbReference type="SAM" id="Phobius"/>
    </source>
</evidence>
<dbReference type="AlphaFoldDB" id="A0A8J2WH90"/>
<evidence type="ECO:0000313" key="3">
    <source>
        <dbReference type="Proteomes" id="UP000789390"/>
    </source>
</evidence>
<protein>
    <submittedName>
        <fullName evidence="2">Uncharacterized protein</fullName>
    </submittedName>
</protein>
<accession>A0A8J2WH90</accession>
<name>A0A8J2WH90_9CRUS</name>
<evidence type="ECO:0000313" key="2">
    <source>
        <dbReference type="EMBL" id="CAH0101518.1"/>
    </source>
</evidence>
<dbReference type="EMBL" id="CAKKLH010000058">
    <property type="protein sequence ID" value="CAH0101518.1"/>
    <property type="molecule type" value="Genomic_DNA"/>
</dbReference>
<comment type="caution">
    <text evidence="2">The sequence shown here is derived from an EMBL/GenBank/DDBJ whole genome shotgun (WGS) entry which is preliminary data.</text>
</comment>
<keyword evidence="1" id="KW-0472">Membrane</keyword>
<gene>
    <name evidence="2" type="ORF">DGAL_LOCUS3850</name>
</gene>
<feature type="transmembrane region" description="Helical" evidence="1">
    <location>
        <begin position="12"/>
        <end position="32"/>
    </location>
</feature>
<dbReference type="Proteomes" id="UP000789390">
    <property type="component" value="Unassembled WGS sequence"/>
</dbReference>
<reference evidence="2" key="1">
    <citation type="submission" date="2021-11" db="EMBL/GenBank/DDBJ databases">
        <authorList>
            <person name="Schell T."/>
        </authorList>
    </citation>
    <scope>NUCLEOTIDE SEQUENCE</scope>
    <source>
        <strain evidence="2">M5</strain>
    </source>
</reference>
<proteinExistence type="predicted"/>
<sequence length="77" mass="8990">MESPKSDYDCSSLNQCMIRLCLLVRLSLSIIFQNKLKTQYNRVHDIWRNFCRENDVPELGEDHKPLAACLSLCHHAK</sequence>
<keyword evidence="3" id="KW-1185">Reference proteome</keyword>
<keyword evidence="1" id="KW-0812">Transmembrane</keyword>
<organism evidence="2 3">
    <name type="scientific">Daphnia galeata</name>
    <dbReference type="NCBI Taxonomy" id="27404"/>
    <lineage>
        <taxon>Eukaryota</taxon>
        <taxon>Metazoa</taxon>
        <taxon>Ecdysozoa</taxon>
        <taxon>Arthropoda</taxon>
        <taxon>Crustacea</taxon>
        <taxon>Branchiopoda</taxon>
        <taxon>Diplostraca</taxon>
        <taxon>Cladocera</taxon>
        <taxon>Anomopoda</taxon>
        <taxon>Daphniidae</taxon>
        <taxon>Daphnia</taxon>
    </lineage>
</organism>
<keyword evidence="1" id="KW-1133">Transmembrane helix</keyword>